<reference evidence="1" key="1">
    <citation type="submission" date="2020-05" db="EMBL/GenBank/DDBJ databases">
        <authorList>
            <person name="Chiriac C."/>
            <person name="Salcher M."/>
            <person name="Ghai R."/>
            <person name="Kavagutti S V."/>
        </authorList>
    </citation>
    <scope>NUCLEOTIDE SEQUENCE</scope>
</reference>
<name>A0A6J5SDC4_9CAUD</name>
<accession>A0A6J5SDC4</accession>
<proteinExistence type="predicted"/>
<protein>
    <submittedName>
        <fullName evidence="1">Uncharacterized protein</fullName>
    </submittedName>
</protein>
<sequence>MYNVFHGWHFMERFKQRSVVFKGPDPDEMNQPTEVERAQTQVAVRNFNEYLKDKPVIADYLKDINRDPAETARAIQGQAGADLAQKEAFVPGNPNAGMNPAAPAKAAGLNAKVMNDLGQDAIAQQAAARKGYVENAMGLQTSVNTAQQGMARDAVSRNITESEADYASNASTLGAVSSLAGAGAGMAYPSTVKKKA</sequence>
<dbReference type="EMBL" id="LR797377">
    <property type="protein sequence ID" value="CAB4211880.1"/>
    <property type="molecule type" value="Genomic_DNA"/>
</dbReference>
<organism evidence="1">
    <name type="scientific">uncultured Caudovirales phage</name>
    <dbReference type="NCBI Taxonomy" id="2100421"/>
    <lineage>
        <taxon>Viruses</taxon>
        <taxon>Duplodnaviria</taxon>
        <taxon>Heunggongvirae</taxon>
        <taxon>Uroviricota</taxon>
        <taxon>Caudoviricetes</taxon>
        <taxon>Peduoviridae</taxon>
        <taxon>Maltschvirus</taxon>
        <taxon>Maltschvirus maltsch</taxon>
    </lineage>
</organism>
<evidence type="ECO:0000313" key="1">
    <source>
        <dbReference type="EMBL" id="CAB4211880.1"/>
    </source>
</evidence>
<gene>
    <name evidence="1" type="ORF">UFOVP1419_42</name>
</gene>